<dbReference type="AlphaFoldDB" id="A0A396JF56"/>
<accession>A0A396JF56</accession>
<reference evidence="2" key="1">
    <citation type="journal article" date="2018" name="Nat. Plants">
        <title>Whole-genome landscape of Medicago truncatula symbiotic genes.</title>
        <authorList>
            <person name="Pecrix Y."/>
            <person name="Staton S.E."/>
            <person name="Sallet E."/>
            <person name="Lelandais-Briere C."/>
            <person name="Moreau S."/>
            <person name="Carrere S."/>
            <person name="Blein T."/>
            <person name="Jardinaud M.F."/>
            <person name="Latrasse D."/>
            <person name="Zouine M."/>
            <person name="Zahm M."/>
            <person name="Kreplak J."/>
            <person name="Mayjonade B."/>
            <person name="Satge C."/>
            <person name="Perez M."/>
            <person name="Cauet S."/>
            <person name="Marande W."/>
            <person name="Chantry-Darmon C."/>
            <person name="Lopez-Roques C."/>
            <person name="Bouchez O."/>
            <person name="Berard A."/>
            <person name="Debelle F."/>
            <person name="Munos S."/>
            <person name="Bendahmane A."/>
            <person name="Berges H."/>
            <person name="Niebel A."/>
            <person name="Buitink J."/>
            <person name="Frugier F."/>
            <person name="Benhamed M."/>
            <person name="Crespi M."/>
            <person name="Gouzy J."/>
            <person name="Gamas P."/>
        </authorList>
    </citation>
    <scope>NUCLEOTIDE SEQUENCE [LARGE SCALE GENOMIC DNA]</scope>
    <source>
        <strain evidence="2">cv. Jemalong A17</strain>
    </source>
</reference>
<dbReference type="Gramene" id="rna11047">
    <property type="protein sequence ID" value="RHN74913.1"/>
    <property type="gene ID" value="gene11047"/>
</dbReference>
<dbReference type="EMBL" id="PSQE01000002">
    <property type="protein sequence ID" value="RHN74913.1"/>
    <property type="molecule type" value="Genomic_DNA"/>
</dbReference>
<gene>
    <name evidence="1" type="ORF">MtrunA17_Chr2g0315471</name>
</gene>
<dbReference type="Proteomes" id="UP000265566">
    <property type="component" value="Chromosome 2"/>
</dbReference>
<comment type="caution">
    <text evidence="1">The sequence shown here is derived from an EMBL/GenBank/DDBJ whole genome shotgun (WGS) entry which is preliminary data.</text>
</comment>
<protein>
    <submittedName>
        <fullName evidence="1">Uncharacterized protein</fullName>
    </submittedName>
</protein>
<evidence type="ECO:0000313" key="2">
    <source>
        <dbReference type="Proteomes" id="UP000265566"/>
    </source>
</evidence>
<proteinExistence type="predicted"/>
<sequence>MQSLVSNFIQSQLTAEITYCSDCYPVRSRLLLPSHHNSLYITRKGKYTTHLR</sequence>
<name>A0A396JF56_MEDTR</name>
<organism evidence="1 2">
    <name type="scientific">Medicago truncatula</name>
    <name type="common">Barrel medic</name>
    <name type="synonym">Medicago tribuloides</name>
    <dbReference type="NCBI Taxonomy" id="3880"/>
    <lineage>
        <taxon>Eukaryota</taxon>
        <taxon>Viridiplantae</taxon>
        <taxon>Streptophyta</taxon>
        <taxon>Embryophyta</taxon>
        <taxon>Tracheophyta</taxon>
        <taxon>Spermatophyta</taxon>
        <taxon>Magnoliopsida</taxon>
        <taxon>eudicotyledons</taxon>
        <taxon>Gunneridae</taxon>
        <taxon>Pentapetalae</taxon>
        <taxon>rosids</taxon>
        <taxon>fabids</taxon>
        <taxon>Fabales</taxon>
        <taxon>Fabaceae</taxon>
        <taxon>Papilionoideae</taxon>
        <taxon>50 kb inversion clade</taxon>
        <taxon>NPAAA clade</taxon>
        <taxon>Hologalegina</taxon>
        <taxon>IRL clade</taxon>
        <taxon>Trifolieae</taxon>
        <taxon>Medicago</taxon>
    </lineage>
</organism>
<evidence type="ECO:0000313" key="1">
    <source>
        <dbReference type="EMBL" id="RHN74913.1"/>
    </source>
</evidence>